<dbReference type="Pfam" id="PF12833">
    <property type="entry name" value="HTH_18"/>
    <property type="match status" value="1"/>
</dbReference>
<keyword evidence="3" id="KW-0804">Transcription</keyword>
<evidence type="ECO:0000256" key="4">
    <source>
        <dbReference type="ARBA" id="ARBA00037345"/>
    </source>
</evidence>
<evidence type="ECO:0000313" key="7">
    <source>
        <dbReference type="Proteomes" id="UP000198542"/>
    </source>
</evidence>
<dbReference type="PANTHER" id="PTHR46796">
    <property type="entry name" value="HTH-TYPE TRANSCRIPTIONAL ACTIVATOR RHAS-RELATED"/>
    <property type="match status" value="1"/>
</dbReference>
<dbReference type="GO" id="GO:0003700">
    <property type="term" value="F:DNA-binding transcription factor activity"/>
    <property type="evidence" value="ECO:0007669"/>
    <property type="project" value="InterPro"/>
</dbReference>
<protein>
    <submittedName>
        <fullName evidence="6">AraC family transcriptional regulator, positive regulator of tynA and feaB</fullName>
    </submittedName>
</protein>
<evidence type="ECO:0000256" key="2">
    <source>
        <dbReference type="ARBA" id="ARBA00023125"/>
    </source>
</evidence>
<dbReference type="InterPro" id="IPR035418">
    <property type="entry name" value="AraC-bd_2"/>
</dbReference>
<dbReference type="RefSeq" id="WP_154862758.1">
    <property type="nucleotide sequence ID" value="NZ_FNTC01000002.1"/>
</dbReference>
<keyword evidence="2" id="KW-0238">DNA-binding</keyword>
<reference evidence="7" key="1">
    <citation type="submission" date="2016-10" db="EMBL/GenBank/DDBJ databases">
        <authorList>
            <person name="Varghese N."/>
            <person name="Submissions S."/>
        </authorList>
    </citation>
    <scope>NUCLEOTIDE SEQUENCE [LARGE SCALE GENOMIC DNA]</scope>
    <source>
        <strain evidence="7">BS3660</strain>
    </source>
</reference>
<evidence type="ECO:0000256" key="3">
    <source>
        <dbReference type="ARBA" id="ARBA00023163"/>
    </source>
</evidence>
<sequence length="302" mass="33776">MSNAQQVERFDQWLDKVNQVCGRFGANVLGAQFAGSIDEYHSGELKMSFVDVAQARLFRTQHEIDQGEGSHFYAAFQLAGEAVMEQQGSCITLLPGDITLIDSTRPSNFVYRNNARQLSLILPRERVEQHLRYTTVKPAQRIPASAPMAGLAKRLILGSTEQGLNHAESEATLDAVISLLRPAMGASELDDSPQARTFRKALRVIDEHIGDEALCPEWLAAEVGVSVRGLYRLFSRHGLVVAQYMKNRRLDLCAEQLRHARGEGKLCALGYEWGFNDSSYFSTAFKARFGVSPGEYRKRYMN</sequence>
<dbReference type="InterPro" id="IPR018060">
    <property type="entry name" value="HTH_AraC"/>
</dbReference>
<proteinExistence type="predicted"/>
<organism evidence="6 7">
    <name type="scientific">Pseudomonas jessenii</name>
    <dbReference type="NCBI Taxonomy" id="77298"/>
    <lineage>
        <taxon>Bacteria</taxon>
        <taxon>Pseudomonadati</taxon>
        <taxon>Pseudomonadota</taxon>
        <taxon>Gammaproteobacteria</taxon>
        <taxon>Pseudomonadales</taxon>
        <taxon>Pseudomonadaceae</taxon>
        <taxon>Pseudomonas</taxon>
    </lineage>
</organism>
<dbReference type="SUPFAM" id="SSF46689">
    <property type="entry name" value="Homeodomain-like"/>
    <property type="match status" value="1"/>
</dbReference>
<accession>A0A1H4QER0</accession>
<keyword evidence="7" id="KW-1185">Reference proteome</keyword>
<evidence type="ECO:0000313" key="6">
    <source>
        <dbReference type="EMBL" id="SEC18087.1"/>
    </source>
</evidence>
<dbReference type="PROSITE" id="PS01124">
    <property type="entry name" value="HTH_ARAC_FAMILY_2"/>
    <property type="match status" value="1"/>
</dbReference>
<dbReference type="GO" id="GO:0043565">
    <property type="term" value="F:sequence-specific DNA binding"/>
    <property type="evidence" value="ECO:0007669"/>
    <property type="project" value="InterPro"/>
</dbReference>
<name>A0A1H4QER0_PSEJE</name>
<evidence type="ECO:0000259" key="5">
    <source>
        <dbReference type="PROSITE" id="PS01124"/>
    </source>
</evidence>
<dbReference type="AlphaFoldDB" id="A0A1H4QER0"/>
<keyword evidence="1" id="KW-0805">Transcription regulation</keyword>
<dbReference type="NCBIfam" id="NF007243">
    <property type="entry name" value="PRK09685.1"/>
    <property type="match status" value="1"/>
</dbReference>
<dbReference type="SMART" id="SM00342">
    <property type="entry name" value="HTH_ARAC"/>
    <property type="match status" value="1"/>
</dbReference>
<dbReference type="PRINTS" id="PR00032">
    <property type="entry name" value="HTHARAC"/>
</dbReference>
<comment type="function">
    <text evidence="4">Regulatory protein of the TOL plasmid xyl operons. XylS activates the xylXYZLTEGFJQKIH operon required for the degradation of toluene, m-xylene and p-xylene.</text>
</comment>
<evidence type="ECO:0000256" key="1">
    <source>
        <dbReference type="ARBA" id="ARBA00023015"/>
    </source>
</evidence>
<dbReference type="EMBL" id="FNTC01000002">
    <property type="protein sequence ID" value="SEC18087.1"/>
    <property type="molecule type" value="Genomic_DNA"/>
</dbReference>
<dbReference type="Pfam" id="PF14525">
    <property type="entry name" value="AraC_binding_2"/>
    <property type="match status" value="1"/>
</dbReference>
<dbReference type="InterPro" id="IPR050204">
    <property type="entry name" value="AraC_XylS_family_regulators"/>
</dbReference>
<dbReference type="Gene3D" id="1.10.10.60">
    <property type="entry name" value="Homeodomain-like"/>
    <property type="match status" value="1"/>
</dbReference>
<dbReference type="Proteomes" id="UP000198542">
    <property type="component" value="Unassembled WGS sequence"/>
</dbReference>
<feature type="domain" description="HTH araC/xylS-type" evidence="5">
    <location>
        <begin position="199"/>
        <end position="299"/>
    </location>
</feature>
<dbReference type="PANTHER" id="PTHR46796:SF10">
    <property type="entry name" value="TRANSCRIPTIONAL ACTIVATOR FEAR"/>
    <property type="match status" value="1"/>
</dbReference>
<gene>
    <name evidence="6" type="ORF">SAMN04490187_3462</name>
</gene>
<dbReference type="InterPro" id="IPR009057">
    <property type="entry name" value="Homeodomain-like_sf"/>
</dbReference>
<dbReference type="InterPro" id="IPR020449">
    <property type="entry name" value="Tscrpt_reg_AraC-type_HTH"/>
</dbReference>